<protein>
    <recommendedName>
        <fullName evidence="3">Secreted protein</fullName>
    </recommendedName>
</protein>
<reference evidence="2" key="1">
    <citation type="submission" date="2022-10" db="EMBL/GenBank/DDBJ databases">
        <title>The complete genomes of actinobacterial strains from the NBC collection.</title>
        <authorList>
            <person name="Joergensen T.S."/>
            <person name="Alvarez Arevalo M."/>
            <person name="Sterndorff E.B."/>
            <person name="Faurdal D."/>
            <person name="Vuksanovic O."/>
            <person name="Mourched A.-S."/>
            <person name="Charusanti P."/>
            <person name="Shaw S."/>
            <person name="Blin K."/>
            <person name="Weber T."/>
        </authorList>
    </citation>
    <scope>NUCLEOTIDE SEQUENCE</scope>
    <source>
        <strain evidence="2">NBC_00008</strain>
    </source>
</reference>
<sequence>MKKLLSFASVLALLTGIATASATSASAATDADRSGAVRLDIPNSSACRAGRTVMQGMAAGAGGQLYIIFTKAGGEEPVLSRWLRDGSTWDGASWTCAGAPTSIPALGHGNDLAYHPNYRDQGPALIATQGSQSAYPSPNVTVVHLSSSGSVGASEVVHLPIGNISGLCYSATAADGAGKFAARRAGNLWTHPGSGSMTSGWTLVKSNLTSHDNRSDQGIDCSENYIWNTKSINSSTPDTGWNWVYQYNWSGGDVESDIGIPGNKLTDEIEDVTHVGGDFFIGVNRNGGSPDSVKVFIE</sequence>
<feature type="signal peptide" evidence="1">
    <location>
        <begin position="1"/>
        <end position="20"/>
    </location>
</feature>
<accession>A0AAU2VW72</accession>
<keyword evidence="1" id="KW-0732">Signal</keyword>
<name>A0AAU2VW72_9ACTN</name>
<proteinExistence type="predicted"/>
<dbReference type="EMBL" id="CP108313">
    <property type="protein sequence ID" value="WTW71861.1"/>
    <property type="molecule type" value="Genomic_DNA"/>
</dbReference>
<evidence type="ECO:0008006" key="3">
    <source>
        <dbReference type="Google" id="ProtNLM"/>
    </source>
</evidence>
<dbReference type="AlphaFoldDB" id="A0AAU2VW72"/>
<organism evidence="2">
    <name type="scientific">Streptomyces sp. NBC_00008</name>
    <dbReference type="NCBI Taxonomy" id="2903610"/>
    <lineage>
        <taxon>Bacteria</taxon>
        <taxon>Bacillati</taxon>
        <taxon>Actinomycetota</taxon>
        <taxon>Actinomycetes</taxon>
        <taxon>Kitasatosporales</taxon>
        <taxon>Streptomycetaceae</taxon>
        <taxon>Streptomyces</taxon>
    </lineage>
</organism>
<evidence type="ECO:0000313" key="2">
    <source>
        <dbReference type="EMBL" id="WTW71861.1"/>
    </source>
</evidence>
<evidence type="ECO:0000256" key="1">
    <source>
        <dbReference type="SAM" id="SignalP"/>
    </source>
</evidence>
<gene>
    <name evidence="2" type="ORF">OG398_28175</name>
</gene>
<feature type="chain" id="PRO_5043771304" description="Secreted protein" evidence="1">
    <location>
        <begin position="21"/>
        <end position="298"/>
    </location>
</feature>